<dbReference type="GeneID" id="98159626"/>
<protein>
    <submittedName>
        <fullName evidence="2">Peptidase M24, structural domain-containing protein</fullName>
    </submittedName>
</protein>
<feature type="domain" description="Peptidase M24" evidence="1">
    <location>
        <begin position="32"/>
        <end position="197"/>
    </location>
</feature>
<sequence>MFQTFLNFFSTQQADVVAEAPTQEQIERAQYLLEAQRKAVALFEDIEKHLIRPGISEKTLNKEIYDLGATHGVKSHWHKRLVRSGPNTLRPFAESPPDRILQPDDILVVDLGPVFEAWEADFGRTFVLGDDQHKLKLRDSLEPIWKIVRGKYLASPGITGEELYEIACAEAQRFGYTFGAELAGHLVGFFPHERIPKDKYSLYIKKGNKEKINSIGRDGLKRHWILEIHLHDPIHQFGGFYEQLMTVE</sequence>
<dbReference type="InterPro" id="IPR036005">
    <property type="entry name" value="Creatinase/aminopeptidase-like"/>
</dbReference>
<dbReference type="EMBL" id="JBFXLR010000004">
    <property type="protein sequence ID" value="KAL2858973.1"/>
    <property type="molecule type" value="Genomic_DNA"/>
</dbReference>
<keyword evidence="3" id="KW-1185">Reference proteome</keyword>
<evidence type="ECO:0000313" key="2">
    <source>
        <dbReference type="EMBL" id="KAL2858973.1"/>
    </source>
</evidence>
<accession>A0ABR4L664</accession>
<gene>
    <name evidence="2" type="ORF">BJX68DRAFT_262492</name>
</gene>
<dbReference type="Proteomes" id="UP001610444">
    <property type="component" value="Unassembled WGS sequence"/>
</dbReference>
<dbReference type="PANTHER" id="PTHR46112">
    <property type="entry name" value="AMINOPEPTIDASE"/>
    <property type="match status" value="1"/>
</dbReference>
<dbReference type="Gene3D" id="3.90.230.10">
    <property type="entry name" value="Creatinase/methionine aminopeptidase superfamily"/>
    <property type="match status" value="1"/>
</dbReference>
<dbReference type="RefSeq" id="XP_070903937.1">
    <property type="nucleotide sequence ID" value="XM_071044462.1"/>
</dbReference>
<name>A0ABR4L664_9EURO</name>
<dbReference type="InterPro" id="IPR000994">
    <property type="entry name" value="Pept_M24"/>
</dbReference>
<dbReference type="Pfam" id="PF00557">
    <property type="entry name" value="Peptidase_M24"/>
    <property type="match status" value="1"/>
</dbReference>
<dbReference type="PANTHER" id="PTHR46112:SF2">
    <property type="entry name" value="XAA-PRO AMINOPEPTIDASE P-RELATED"/>
    <property type="match status" value="1"/>
</dbReference>
<evidence type="ECO:0000313" key="3">
    <source>
        <dbReference type="Proteomes" id="UP001610444"/>
    </source>
</evidence>
<comment type="caution">
    <text evidence="2">The sequence shown here is derived from an EMBL/GenBank/DDBJ whole genome shotgun (WGS) entry which is preliminary data.</text>
</comment>
<dbReference type="SUPFAM" id="SSF55920">
    <property type="entry name" value="Creatinase/aminopeptidase"/>
    <property type="match status" value="1"/>
</dbReference>
<reference evidence="2 3" key="1">
    <citation type="submission" date="2024-07" db="EMBL/GenBank/DDBJ databases">
        <title>Section-level genome sequencing and comparative genomics of Aspergillus sections Usti and Cavernicolus.</title>
        <authorList>
            <consortium name="Lawrence Berkeley National Laboratory"/>
            <person name="Nybo J.L."/>
            <person name="Vesth T.C."/>
            <person name="Theobald S."/>
            <person name="Frisvad J.C."/>
            <person name="Larsen T.O."/>
            <person name="Kjaerboelling I."/>
            <person name="Rothschild-Mancinelli K."/>
            <person name="Lyhne E.K."/>
            <person name="Kogle M.E."/>
            <person name="Barry K."/>
            <person name="Clum A."/>
            <person name="Na H."/>
            <person name="Ledsgaard L."/>
            <person name="Lin J."/>
            <person name="Lipzen A."/>
            <person name="Kuo A."/>
            <person name="Riley R."/>
            <person name="Mondo S."/>
            <person name="LaButti K."/>
            <person name="Haridas S."/>
            <person name="Pangalinan J."/>
            <person name="Salamov A.A."/>
            <person name="Simmons B.A."/>
            <person name="Magnuson J.K."/>
            <person name="Chen J."/>
            <person name="Drula E."/>
            <person name="Henrissat B."/>
            <person name="Wiebenga A."/>
            <person name="Lubbers R.J."/>
            <person name="Gomes A.C."/>
            <person name="Macurrencykelacurrency M.R."/>
            <person name="Stajich J."/>
            <person name="Grigoriev I.V."/>
            <person name="Mortensen U.H."/>
            <person name="De vries R.P."/>
            <person name="Baker S.E."/>
            <person name="Andersen M.R."/>
        </authorList>
    </citation>
    <scope>NUCLEOTIDE SEQUENCE [LARGE SCALE GENOMIC DNA]</scope>
    <source>
        <strain evidence="2 3">CBS 756.74</strain>
    </source>
</reference>
<evidence type="ECO:0000259" key="1">
    <source>
        <dbReference type="Pfam" id="PF00557"/>
    </source>
</evidence>
<organism evidence="2 3">
    <name type="scientific">Aspergillus pseudodeflectus</name>
    <dbReference type="NCBI Taxonomy" id="176178"/>
    <lineage>
        <taxon>Eukaryota</taxon>
        <taxon>Fungi</taxon>
        <taxon>Dikarya</taxon>
        <taxon>Ascomycota</taxon>
        <taxon>Pezizomycotina</taxon>
        <taxon>Eurotiomycetes</taxon>
        <taxon>Eurotiomycetidae</taxon>
        <taxon>Eurotiales</taxon>
        <taxon>Aspergillaceae</taxon>
        <taxon>Aspergillus</taxon>
        <taxon>Aspergillus subgen. Nidulantes</taxon>
    </lineage>
</organism>
<dbReference type="InterPro" id="IPR050659">
    <property type="entry name" value="Peptidase_M24B"/>
</dbReference>
<dbReference type="CDD" id="cd01066">
    <property type="entry name" value="APP_MetAP"/>
    <property type="match status" value="1"/>
</dbReference>
<proteinExistence type="predicted"/>